<dbReference type="PROSITE" id="PS51353">
    <property type="entry name" value="ARSC"/>
    <property type="match status" value="1"/>
</dbReference>
<dbReference type="InterPro" id="IPR006660">
    <property type="entry name" value="Arsenate_reductase-like"/>
</dbReference>
<organism evidence="1 2">
    <name type="scientific">Bacillus phage G</name>
    <dbReference type="NCBI Taxonomy" id="2884420"/>
    <lineage>
        <taxon>Viruses</taxon>
        <taxon>Duplodnaviria</taxon>
        <taxon>Heunggongvirae</taxon>
        <taxon>Uroviricota</taxon>
        <taxon>Caudoviricetes</taxon>
        <taxon>Donellivirus</taxon>
        <taxon>Donellivirus gee</taxon>
    </lineage>
</organism>
<proteinExistence type="predicted"/>
<dbReference type="Gene3D" id="3.40.30.10">
    <property type="entry name" value="Glutaredoxin"/>
    <property type="match status" value="1"/>
</dbReference>
<name>G3MAU4_9CAUD</name>
<dbReference type="EMBL" id="JN638751">
    <property type="protein sequence ID" value="AEO93810.1"/>
    <property type="molecule type" value="Genomic_DNA"/>
</dbReference>
<reference evidence="1 2" key="1">
    <citation type="submission" date="2011-09" db="EMBL/GenBank/DDBJ databases">
        <authorList>
            <person name="Pope W.H."/>
            <person name="Pedulla M.L."/>
            <person name="Ford M.E."/>
            <person name="Peebles C.L."/>
            <person name="Hatfull G.H."/>
            <person name="Hendrix R.W."/>
        </authorList>
    </citation>
    <scope>NUCLEOTIDE SEQUENCE [LARGE SCALE GENOMIC DNA]</scope>
    <source>
        <strain evidence="1">G</strain>
    </source>
</reference>
<accession>G3MAU4</accession>
<dbReference type="RefSeq" id="YP_009015856.1">
    <property type="nucleotide sequence ID" value="NC_023719.1"/>
</dbReference>
<dbReference type="InterPro" id="IPR036249">
    <property type="entry name" value="Thioredoxin-like_sf"/>
</dbReference>
<evidence type="ECO:0000313" key="1">
    <source>
        <dbReference type="EMBL" id="AEO93810.1"/>
    </source>
</evidence>
<keyword evidence="2" id="KW-1185">Reference proteome</keyword>
<dbReference type="PANTHER" id="PTHR30041">
    <property type="entry name" value="ARSENATE REDUCTASE"/>
    <property type="match status" value="1"/>
</dbReference>
<dbReference type="Pfam" id="PF03960">
    <property type="entry name" value="ArsC"/>
    <property type="match status" value="1"/>
</dbReference>
<protein>
    <submittedName>
        <fullName evidence="1">Gp564</fullName>
    </submittedName>
</protein>
<dbReference type="Proteomes" id="UP000009273">
    <property type="component" value="Segment"/>
</dbReference>
<evidence type="ECO:0000313" key="2">
    <source>
        <dbReference type="Proteomes" id="UP000009273"/>
    </source>
</evidence>
<dbReference type="SUPFAM" id="SSF52833">
    <property type="entry name" value="Thioredoxin-like"/>
    <property type="match status" value="1"/>
</dbReference>
<dbReference type="KEGG" id="vg:18563775"/>
<gene>
    <name evidence="1" type="primary">564</name>
    <name evidence="1" type="ORF">G_564</name>
</gene>
<dbReference type="GeneID" id="18563775"/>
<sequence>MKAKVYYPDKIGGRKALNRILSVFAENDIEYEEFDLTKKRITWEQLMEILMYTEEGVSDIIATQSHDYKRLIEEGVDFEDLTLTELQRYIIQYPKLIKTPVVVYKNTTIAGYDQEAISLYRKRRREKSLVKW</sequence>
<dbReference type="PANTHER" id="PTHR30041:SF7">
    <property type="entry name" value="GLOBAL TRANSCRIPTIONAL REGULATOR SPX"/>
    <property type="match status" value="1"/>
</dbReference>